<proteinExistence type="predicted"/>
<dbReference type="Proteomes" id="UP000256388">
    <property type="component" value="Unassembled WGS sequence"/>
</dbReference>
<dbReference type="SUPFAM" id="SSF117916">
    <property type="entry name" value="Fe-S cluster assembly (FSCA) domain-like"/>
    <property type="match status" value="1"/>
</dbReference>
<dbReference type="AlphaFoldDB" id="A0A347ZTS7"/>
<evidence type="ECO:0000313" key="3">
    <source>
        <dbReference type="Proteomes" id="UP000256388"/>
    </source>
</evidence>
<protein>
    <submittedName>
        <fullName evidence="2">Uncharacterized protein DUF59</fullName>
    </submittedName>
</protein>
<gene>
    <name evidence="2" type="ORF">DFR64_0571</name>
</gene>
<keyword evidence="3" id="KW-1185">Reference proteome</keyword>
<dbReference type="PANTHER" id="PTHR42831:SF1">
    <property type="entry name" value="FE-S PROTEIN MATURATION AUXILIARY FACTOR YITW"/>
    <property type="match status" value="1"/>
</dbReference>
<dbReference type="OrthoDB" id="9805360at2"/>
<feature type="domain" description="MIP18 family-like" evidence="1">
    <location>
        <begin position="23"/>
        <end position="86"/>
    </location>
</feature>
<dbReference type="EMBL" id="QUMS01000001">
    <property type="protein sequence ID" value="REG10711.1"/>
    <property type="molecule type" value="Genomic_DNA"/>
</dbReference>
<comment type="caution">
    <text evidence="2">The sequence shown here is derived from an EMBL/GenBank/DDBJ whole genome shotgun (WGS) entry which is preliminary data.</text>
</comment>
<name>A0A347ZTS7_9CHLR</name>
<dbReference type="Gene3D" id="3.30.300.130">
    <property type="entry name" value="Fe-S cluster assembly (FSCA)"/>
    <property type="match status" value="1"/>
</dbReference>
<organism evidence="2 3">
    <name type="scientific">Pelolinea submarina</name>
    <dbReference type="NCBI Taxonomy" id="913107"/>
    <lineage>
        <taxon>Bacteria</taxon>
        <taxon>Bacillati</taxon>
        <taxon>Chloroflexota</taxon>
        <taxon>Anaerolineae</taxon>
        <taxon>Anaerolineales</taxon>
        <taxon>Anaerolineaceae</taxon>
        <taxon>Pelolinea</taxon>
    </lineage>
</organism>
<dbReference type="PANTHER" id="PTHR42831">
    <property type="entry name" value="FE-S PROTEIN MATURATION AUXILIARY FACTOR YITW"/>
    <property type="match status" value="1"/>
</dbReference>
<dbReference type="Pfam" id="PF01883">
    <property type="entry name" value="FeS_assembly_P"/>
    <property type="match status" value="1"/>
</dbReference>
<dbReference type="InterPro" id="IPR002744">
    <property type="entry name" value="MIP18-like"/>
</dbReference>
<accession>A0A347ZTS7</accession>
<dbReference type="InterPro" id="IPR034904">
    <property type="entry name" value="FSCA_dom_sf"/>
</dbReference>
<dbReference type="InterPro" id="IPR052339">
    <property type="entry name" value="Fe-S_Maturation_MIP18"/>
</dbReference>
<dbReference type="RefSeq" id="WP_116223875.1">
    <property type="nucleotide sequence ID" value="NZ_AP018437.1"/>
</dbReference>
<evidence type="ECO:0000313" key="2">
    <source>
        <dbReference type="EMBL" id="REG10711.1"/>
    </source>
</evidence>
<reference evidence="2 3" key="1">
    <citation type="submission" date="2018-08" db="EMBL/GenBank/DDBJ databases">
        <title>Genomic Encyclopedia of Type Strains, Phase IV (KMG-IV): sequencing the most valuable type-strain genomes for metagenomic binning, comparative biology and taxonomic classification.</title>
        <authorList>
            <person name="Goeker M."/>
        </authorList>
    </citation>
    <scope>NUCLEOTIDE SEQUENCE [LARGE SCALE GENOMIC DNA]</scope>
    <source>
        <strain evidence="2 3">DSM 23923</strain>
    </source>
</reference>
<sequence>MSDTPSNVPHWDAEDTHPELCDKLRDVFREVRDPEIGMDLIQLGLVRNVTIVDGKLKIDMILTTPYCPYAPMLMESARKKAEAVAEMPAEVAYGKEVWDQSMMEDGTSFDWGLF</sequence>
<evidence type="ECO:0000259" key="1">
    <source>
        <dbReference type="Pfam" id="PF01883"/>
    </source>
</evidence>